<accession>Q2N608</accession>
<protein>
    <recommendedName>
        <fullName evidence="3">DUF2793 domain-containing protein</fullName>
    </recommendedName>
</protein>
<dbReference type="InterPro" id="IPR021251">
    <property type="entry name" value="DUF2793"/>
</dbReference>
<dbReference type="STRING" id="314225.ELI_13955"/>
<proteinExistence type="predicted"/>
<dbReference type="RefSeq" id="WP_011415705.1">
    <property type="nucleotide sequence ID" value="NC_007722.1"/>
</dbReference>
<dbReference type="Proteomes" id="UP000008808">
    <property type="component" value="Chromosome"/>
</dbReference>
<dbReference type="eggNOG" id="ENOG502Z9IR">
    <property type="taxonomic scope" value="Bacteria"/>
</dbReference>
<keyword evidence="2" id="KW-1185">Reference proteome</keyword>
<evidence type="ECO:0000313" key="2">
    <source>
        <dbReference type="Proteomes" id="UP000008808"/>
    </source>
</evidence>
<dbReference type="KEGG" id="eli:ELI_13955"/>
<evidence type="ECO:0000313" key="1">
    <source>
        <dbReference type="EMBL" id="ABC64883.1"/>
    </source>
</evidence>
<gene>
    <name evidence="1" type="ordered locus">ELI_13955</name>
</gene>
<dbReference type="HOGENOM" id="CLU_136238_0_0_5"/>
<dbReference type="AlphaFoldDB" id="Q2N608"/>
<evidence type="ECO:0008006" key="3">
    <source>
        <dbReference type="Google" id="ProtNLM"/>
    </source>
</evidence>
<sequence>MTTPIAFQSVSARHALPFLFAAQAQKEIIVNEAISRIDALLHPVVSGTRSDVPPSAIEGECWIVGADPVDDWSGSENAIACFTGGDWTFVEPVDGMACWDLSASARRIFVGSWQTPVAPELPSGGATVDAESRQAIADLVNALTDVGILRA</sequence>
<name>Q2N608_ERYLH</name>
<organism evidence="1 2">
    <name type="scientific">Erythrobacter litoralis (strain HTCC2594)</name>
    <dbReference type="NCBI Taxonomy" id="314225"/>
    <lineage>
        <taxon>Bacteria</taxon>
        <taxon>Pseudomonadati</taxon>
        <taxon>Pseudomonadota</taxon>
        <taxon>Alphaproteobacteria</taxon>
        <taxon>Sphingomonadales</taxon>
        <taxon>Erythrobacteraceae</taxon>
        <taxon>Erythrobacter/Porphyrobacter group</taxon>
        <taxon>Erythrobacter</taxon>
    </lineage>
</organism>
<reference evidence="2" key="1">
    <citation type="journal article" date="2009" name="J. Bacteriol.">
        <title>Complete genome sequence of Erythrobacter litoralis HTCC2594.</title>
        <authorList>
            <person name="Oh H.M."/>
            <person name="Giovannoni S.J."/>
            <person name="Ferriera S."/>
            <person name="Johnson J."/>
            <person name="Cho J.C."/>
        </authorList>
    </citation>
    <scope>NUCLEOTIDE SEQUENCE [LARGE SCALE GENOMIC DNA]</scope>
    <source>
        <strain evidence="2">HTCC2594</strain>
    </source>
</reference>
<dbReference type="EMBL" id="CP000157">
    <property type="protein sequence ID" value="ABC64883.1"/>
    <property type="molecule type" value="Genomic_DNA"/>
</dbReference>
<dbReference type="Pfam" id="PF10983">
    <property type="entry name" value="DUF2793"/>
    <property type="match status" value="1"/>
</dbReference>